<keyword evidence="2" id="KW-1185">Reference proteome</keyword>
<protein>
    <submittedName>
        <fullName evidence="1">Uncharacterized protein</fullName>
    </submittedName>
</protein>
<dbReference type="Proteomes" id="UP001307889">
    <property type="component" value="Chromosome 7"/>
</dbReference>
<sequence>MEMALERSWFHLIRRRDARQQKQELLLVLGAGWQLWERLAKAQMSSTEDDEDWDENDDKALPAFGFLFENGRQRDWLSVLKR</sequence>
<proteinExistence type="predicted"/>
<accession>A0ABN7AXZ0</accession>
<evidence type="ECO:0000313" key="2">
    <source>
        <dbReference type="Proteomes" id="UP001307889"/>
    </source>
</evidence>
<dbReference type="EMBL" id="AP028915">
    <property type="protein sequence ID" value="BES96873.1"/>
    <property type="molecule type" value="Genomic_DNA"/>
</dbReference>
<evidence type="ECO:0000313" key="1">
    <source>
        <dbReference type="EMBL" id="BES96873.1"/>
    </source>
</evidence>
<organism evidence="1 2">
    <name type="scientific">Nesidiocoris tenuis</name>
    <dbReference type="NCBI Taxonomy" id="355587"/>
    <lineage>
        <taxon>Eukaryota</taxon>
        <taxon>Metazoa</taxon>
        <taxon>Ecdysozoa</taxon>
        <taxon>Arthropoda</taxon>
        <taxon>Hexapoda</taxon>
        <taxon>Insecta</taxon>
        <taxon>Pterygota</taxon>
        <taxon>Neoptera</taxon>
        <taxon>Paraneoptera</taxon>
        <taxon>Hemiptera</taxon>
        <taxon>Heteroptera</taxon>
        <taxon>Panheteroptera</taxon>
        <taxon>Cimicomorpha</taxon>
        <taxon>Miridae</taxon>
        <taxon>Dicyphina</taxon>
        <taxon>Nesidiocoris</taxon>
    </lineage>
</organism>
<reference evidence="1 2" key="1">
    <citation type="submission" date="2023-09" db="EMBL/GenBank/DDBJ databases">
        <title>Nesidiocoris tenuis whole genome shotgun sequence.</title>
        <authorList>
            <person name="Shibata T."/>
            <person name="Shimoda M."/>
            <person name="Kobayashi T."/>
            <person name="Uehara T."/>
        </authorList>
    </citation>
    <scope>NUCLEOTIDE SEQUENCE [LARGE SCALE GENOMIC DNA]</scope>
    <source>
        <strain evidence="1 2">Japan</strain>
    </source>
</reference>
<name>A0ABN7AXZ0_9HEMI</name>
<gene>
    <name evidence="1" type="ORF">NTJ_09687</name>
</gene>